<feature type="transmembrane region" description="Helical" evidence="1">
    <location>
        <begin position="297"/>
        <end position="315"/>
    </location>
</feature>
<accession>T0RIS6</accession>
<name>T0RIS6_SAPDV</name>
<dbReference type="InterPro" id="IPR027948">
    <property type="entry name" value="DUF4436"/>
</dbReference>
<dbReference type="InParanoid" id="T0RIS6"/>
<dbReference type="Proteomes" id="UP000030762">
    <property type="component" value="Unassembled WGS sequence"/>
</dbReference>
<dbReference type="VEuPathDB" id="FungiDB:SDRG_12548"/>
<evidence type="ECO:0000256" key="1">
    <source>
        <dbReference type="SAM" id="Phobius"/>
    </source>
</evidence>
<dbReference type="EMBL" id="JH767181">
    <property type="protein sequence ID" value="EQC29777.1"/>
    <property type="molecule type" value="Genomic_DNA"/>
</dbReference>
<keyword evidence="1" id="KW-0812">Transmembrane</keyword>
<keyword evidence="1" id="KW-1133">Transmembrane helix</keyword>
<dbReference type="GeneID" id="19953275"/>
<dbReference type="Pfam" id="PF14494">
    <property type="entry name" value="DUF4436"/>
    <property type="match status" value="1"/>
</dbReference>
<reference evidence="2 3" key="1">
    <citation type="submission" date="2012-04" db="EMBL/GenBank/DDBJ databases">
        <title>The Genome Sequence of Saprolegnia declina VS20.</title>
        <authorList>
            <consortium name="The Broad Institute Genome Sequencing Platform"/>
            <person name="Russ C."/>
            <person name="Nusbaum C."/>
            <person name="Tyler B."/>
            <person name="van West P."/>
            <person name="Dieguez-Uribeondo J."/>
            <person name="de Bruijn I."/>
            <person name="Tripathy S."/>
            <person name="Jiang R."/>
            <person name="Young S.K."/>
            <person name="Zeng Q."/>
            <person name="Gargeya S."/>
            <person name="Fitzgerald M."/>
            <person name="Haas B."/>
            <person name="Abouelleil A."/>
            <person name="Alvarado L."/>
            <person name="Arachchi H.M."/>
            <person name="Berlin A."/>
            <person name="Chapman S.B."/>
            <person name="Goldberg J."/>
            <person name="Griggs A."/>
            <person name="Gujja S."/>
            <person name="Hansen M."/>
            <person name="Howarth C."/>
            <person name="Imamovic A."/>
            <person name="Larimer J."/>
            <person name="McCowen C."/>
            <person name="Montmayeur A."/>
            <person name="Murphy C."/>
            <person name="Neiman D."/>
            <person name="Pearson M."/>
            <person name="Priest M."/>
            <person name="Roberts A."/>
            <person name="Saif S."/>
            <person name="Shea T."/>
            <person name="Sisk P."/>
            <person name="Sykes S."/>
            <person name="Wortman J."/>
            <person name="Nusbaum C."/>
            <person name="Birren B."/>
        </authorList>
    </citation>
    <scope>NUCLEOTIDE SEQUENCE [LARGE SCALE GENOMIC DNA]</scope>
    <source>
        <strain evidence="2 3">VS20</strain>
    </source>
</reference>
<keyword evidence="1" id="KW-0472">Membrane</keyword>
<feature type="transmembrane region" description="Helical" evidence="1">
    <location>
        <begin position="228"/>
        <end position="249"/>
    </location>
</feature>
<protein>
    <recommendedName>
        <fullName evidence="4">DUF4436 domain-containing protein</fullName>
    </recommendedName>
</protein>
<organism evidence="2 3">
    <name type="scientific">Saprolegnia diclina (strain VS20)</name>
    <dbReference type="NCBI Taxonomy" id="1156394"/>
    <lineage>
        <taxon>Eukaryota</taxon>
        <taxon>Sar</taxon>
        <taxon>Stramenopiles</taxon>
        <taxon>Oomycota</taxon>
        <taxon>Saprolegniomycetes</taxon>
        <taxon>Saprolegniales</taxon>
        <taxon>Saprolegniaceae</taxon>
        <taxon>Saprolegnia</taxon>
    </lineage>
</organism>
<feature type="transmembrane region" description="Helical" evidence="1">
    <location>
        <begin position="26"/>
        <end position="48"/>
    </location>
</feature>
<evidence type="ECO:0000313" key="2">
    <source>
        <dbReference type="EMBL" id="EQC29777.1"/>
    </source>
</evidence>
<dbReference type="RefSeq" id="XP_008616843.1">
    <property type="nucleotide sequence ID" value="XM_008618621.1"/>
</dbReference>
<proteinExistence type="predicted"/>
<evidence type="ECO:0008006" key="4">
    <source>
        <dbReference type="Google" id="ProtNLM"/>
    </source>
</evidence>
<sequence>MGAESEHPFLEPLQTKPPALTSRRRWLLRAAPLTALFALLLATLLPLLHVHTSQAQATLLYEGISPKDPSSVLSVSIVLGGVDTDANELATLIYIDSIPSTVGTTVNGIRKLSTTINLLVDGHAIVLAPETTDLWSPIPLKLRLKSGSVVMFPLDRYSTPLYIAANGASSTNASTHSDNLPVHLSVYQNADFNWRYSVAAARTLGVPFTTRTPPPGLVTVEAHRHPIIFSYIVVLWLGIWVVSGSLLYIASMTMVWGRRPVENPMVYFSGLIAVPIFRNTAPGHPPYGCLFDVTSTYLAFAVILGSMLLASVQSLRPKPSQ</sequence>
<dbReference type="AlphaFoldDB" id="T0RIS6"/>
<gene>
    <name evidence="2" type="ORF">SDRG_12548</name>
</gene>
<evidence type="ECO:0000313" key="3">
    <source>
        <dbReference type="Proteomes" id="UP000030762"/>
    </source>
</evidence>
<keyword evidence="3" id="KW-1185">Reference proteome</keyword>
<dbReference type="OrthoDB" id="64994at2759"/>